<accession>M8CKS1</accession>
<dbReference type="ExpressionAtlas" id="M8CKS1">
    <property type="expression patterns" value="baseline"/>
</dbReference>
<reference evidence="6" key="1">
    <citation type="submission" date="2015-06" db="UniProtKB">
        <authorList>
            <consortium name="EnsemblPlants"/>
        </authorList>
    </citation>
    <scope>IDENTIFICATION</scope>
</reference>
<evidence type="ECO:0000256" key="4">
    <source>
        <dbReference type="ARBA" id="ARBA00023136"/>
    </source>
</evidence>
<sequence length="285" mass="31557">MAKPMEAVRSGSVLSNVVTVMLLLSLGFVFGMVYNANFQESHLTPFLQPLPSLLRPSPTPVADSVFYGRMIPSQNTSWGNMNLVDAERRLLGTALLDLGNARFALLSETCIPLLSFPAAHAFLTGANASFIDSFPTRARHAPFFLQRNISRAQWRKGSQWFEMDRELAVDVIAEERYMAVFRGDHGIANMLEHYMPTLVTLLGWGTRAANRTLTYTDWPRPGPHPASYGVRDVTPELLEGMRRGNGECGYSAGKAVEFCFMFARKFSGDALGKLLELAPKVMGFG</sequence>
<dbReference type="Pfam" id="PF02485">
    <property type="entry name" value="Branch"/>
    <property type="match status" value="1"/>
</dbReference>
<protein>
    <submittedName>
        <fullName evidence="6">Uncharacterized protein</fullName>
    </submittedName>
</protein>
<dbReference type="GO" id="GO:0016757">
    <property type="term" value="F:glycosyltransferase activity"/>
    <property type="evidence" value="ECO:0007669"/>
    <property type="project" value="UniProtKB-KW"/>
</dbReference>
<dbReference type="PANTHER" id="PTHR31042:SF148">
    <property type="entry name" value="EXPRESSED PROTEIN"/>
    <property type="match status" value="1"/>
</dbReference>
<evidence type="ECO:0000313" key="6">
    <source>
        <dbReference type="EnsemblPlants" id="EMT24006"/>
    </source>
</evidence>
<evidence type="ECO:0000256" key="3">
    <source>
        <dbReference type="ARBA" id="ARBA00022679"/>
    </source>
</evidence>
<dbReference type="EnsemblPlants" id="EMT24006">
    <property type="protein sequence ID" value="EMT24006"/>
    <property type="gene ID" value="F775_43503"/>
</dbReference>
<dbReference type="AlphaFoldDB" id="M8CKS1"/>
<proteinExistence type="predicted"/>
<keyword evidence="2" id="KW-0328">Glycosyltransferase</keyword>
<dbReference type="InterPro" id="IPR003406">
    <property type="entry name" value="Glyco_trans_14"/>
</dbReference>
<evidence type="ECO:0000256" key="1">
    <source>
        <dbReference type="ARBA" id="ARBA00004606"/>
    </source>
</evidence>
<keyword evidence="3" id="KW-0808">Transferase</keyword>
<organism evidence="6">
    <name type="scientific">Aegilops tauschii</name>
    <name type="common">Tausch's goatgrass</name>
    <name type="synonym">Aegilops squarrosa</name>
    <dbReference type="NCBI Taxonomy" id="37682"/>
    <lineage>
        <taxon>Eukaryota</taxon>
        <taxon>Viridiplantae</taxon>
        <taxon>Streptophyta</taxon>
        <taxon>Embryophyta</taxon>
        <taxon>Tracheophyta</taxon>
        <taxon>Spermatophyta</taxon>
        <taxon>Magnoliopsida</taxon>
        <taxon>Liliopsida</taxon>
        <taxon>Poales</taxon>
        <taxon>Poaceae</taxon>
        <taxon>BOP clade</taxon>
        <taxon>Pooideae</taxon>
        <taxon>Triticodae</taxon>
        <taxon>Triticeae</taxon>
        <taxon>Triticinae</taxon>
        <taxon>Aegilops</taxon>
    </lineage>
</organism>
<comment type="subcellular location">
    <subcellularLocation>
        <location evidence="1">Membrane</location>
        <topology evidence="1">Single-pass type II membrane protein</topology>
    </subcellularLocation>
</comment>
<dbReference type="GO" id="GO:0016020">
    <property type="term" value="C:membrane"/>
    <property type="evidence" value="ECO:0007669"/>
    <property type="project" value="UniProtKB-SubCell"/>
</dbReference>
<evidence type="ECO:0000256" key="5">
    <source>
        <dbReference type="ARBA" id="ARBA00023180"/>
    </source>
</evidence>
<keyword evidence="4" id="KW-0472">Membrane</keyword>
<keyword evidence="5" id="KW-0325">Glycoprotein</keyword>
<name>M8CKS1_AEGTA</name>
<dbReference type="PANTHER" id="PTHR31042">
    <property type="entry name" value="CORE-2/I-BRANCHING BETA-1,6-N-ACETYLGLUCOSAMINYLTRANSFERASE FAMILY PROTEIN-RELATED"/>
    <property type="match status" value="1"/>
</dbReference>
<evidence type="ECO:0000256" key="2">
    <source>
        <dbReference type="ARBA" id="ARBA00022676"/>
    </source>
</evidence>
<dbReference type="InterPro" id="IPR044174">
    <property type="entry name" value="BC10-like"/>
</dbReference>